<evidence type="ECO:0000256" key="1">
    <source>
        <dbReference type="SAM" id="Phobius"/>
    </source>
</evidence>
<dbReference type="AlphaFoldDB" id="A0A075R4S9"/>
<feature type="transmembrane region" description="Helical" evidence="1">
    <location>
        <begin position="174"/>
        <end position="196"/>
    </location>
</feature>
<dbReference type="EMBL" id="CP007806">
    <property type="protein sequence ID" value="AIG24630.1"/>
    <property type="molecule type" value="Genomic_DNA"/>
</dbReference>
<organism evidence="2 3">
    <name type="scientific">Brevibacillus laterosporus LMG 15441</name>
    <dbReference type="NCBI Taxonomy" id="1042163"/>
    <lineage>
        <taxon>Bacteria</taxon>
        <taxon>Bacillati</taxon>
        <taxon>Bacillota</taxon>
        <taxon>Bacilli</taxon>
        <taxon>Bacillales</taxon>
        <taxon>Paenibacillaceae</taxon>
        <taxon>Brevibacillus</taxon>
    </lineage>
</organism>
<proteinExistence type="predicted"/>
<dbReference type="eggNOG" id="COG1300">
    <property type="taxonomic scope" value="Bacteria"/>
</dbReference>
<reference evidence="2 3" key="1">
    <citation type="journal article" date="2011" name="J. Bacteriol.">
        <title>Genome sequence of Brevibacillus laterosporus LMG 15441, a pathogen of invertebrates.</title>
        <authorList>
            <person name="Djukic M."/>
            <person name="Poehlein A."/>
            <person name="Thurmer A."/>
            <person name="Daniel R."/>
        </authorList>
    </citation>
    <scope>NUCLEOTIDE SEQUENCE [LARGE SCALE GENOMIC DNA]</scope>
    <source>
        <strain evidence="2 3">LMG 15441</strain>
    </source>
</reference>
<dbReference type="PANTHER" id="PTHR35337:SF1">
    <property type="entry name" value="SLR1478 PROTEIN"/>
    <property type="match status" value="1"/>
</dbReference>
<sequence>MRGFISDIWRGTRKYFGIALFILLAGVIVGMLNSASLSTILEKMIEQVREVSQGLQLENNIFATIRVIFMNNLMAAIMMLGMGTFFAVFPIWGLFMNGAVLGYILTVPNPKGLSTWEMLVYGILPHGVIEIVAILFAAGLGIRFGVLSFRSIGALFAPPKRDRVKRDWGDSLRILWKTFILIVVMLFVAAVIESVITPQLLNPLVK</sequence>
<feature type="transmembrane region" description="Helical" evidence="1">
    <location>
        <begin position="127"/>
        <end position="153"/>
    </location>
</feature>
<name>A0A075R4S9_BRELA</name>
<feature type="transmembrane region" description="Helical" evidence="1">
    <location>
        <begin position="15"/>
        <end position="41"/>
    </location>
</feature>
<keyword evidence="3" id="KW-1185">Reference proteome</keyword>
<evidence type="ECO:0000313" key="2">
    <source>
        <dbReference type="EMBL" id="AIG24630.1"/>
    </source>
</evidence>
<gene>
    <name evidence="2" type="primary">spoIIM_1</name>
    <name evidence="2" type="ORF">BRLA_c002200</name>
</gene>
<accession>A0A075R4S9</accession>
<dbReference type="KEGG" id="blr:BRLA_c002200"/>
<dbReference type="STRING" id="1042163.BRLA_c002200"/>
<dbReference type="HOGENOM" id="CLU_099320_0_1_9"/>
<dbReference type="Proteomes" id="UP000005850">
    <property type="component" value="Chromosome"/>
</dbReference>
<dbReference type="RefSeq" id="WP_003333746.1">
    <property type="nucleotide sequence ID" value="NZ_CP007806.1"/>
</dbReference>
<keyword evidence="1" id="KW-0812">Transmembrane</keyword>
<dbReference type="Pfam" id="PF01944">
    <property type="entry name" value="SpoIIM"/>
    <property type="match status" value="1"/>
</dbReference>
<keyword evidence="1" id="KW-1133">Transmembrane helix</keyword>
<dbReference type="InterPro" id="IPR002798">
    <property type="entry name" value="SpoIIM-like"/>
</dbReference>
<evidence type="ECO:0000313" key="3">
    <source>
        <dbReference type="Proteomes" id="UP000005850"/>
    </source>
</evidence>
<protein>
    <submittedName>
        <fullName evidence="2">SpoIIM stage II sporulation protein M</fullName>
    </submittedName>
</protein>
<keyword evidence="1" id="KW-0472">Membrane</keyword>
<dbReference type="PANTHER" id="PTHR35337">
    <property type="entry name" value="SLR1478 PROTEIN"/>
    <property type="match status" value="1"/>
</dbReference>